<dbReference type="PANTHER" id="PTHR39515:SF2">
    <property type="entry name" value="HTH-TYPE TRANSCRIPTIONAL REGULATOR RV0880"/>
    <property type="match status" value="1"/>
</dbReference>
<dbReference type="InterPro" id="IPR036388">
    <property type="entry name" value="WH-like_DNA-bd_sf"/>
</dbReference>
<dbReference type="EMBL" id="FNAB01000002">
    <property type="protein sequence ID" value="SDD04259.1"/>
    <property type="molecule type" value="Genomic_DNA"/>
</dbReference>
<evidence type="ECO:0000313" key="3">
    <source>
        <dbReference type="Proteomes" id="UP000199417"/>
    </source>
</evidence>
<dbReference type="Gene3D" id="1.10.10.10">
    <property type="entry name" value="Winged helix-like DNA-binding domain superfamily/Winged helix DNA-binding domain"/>
    <property type="match status" value="1"/>
</dbReference>
<dbReference type="GO" id="GO:0003677">
    <property type="term" value="F:DNA binding"/>
    <property type="evidence" value="ECO:0007669"/>
    <property type="project" value="UniProtKB-KW"/>
</dbReference>
<dbReference type="GO" id="GO:0003700">
    <property type="term" value="F:DNA-binding transcription factor activity"/>
    <property type="evidence" value="ECO:0007669"/>
    <property type="project" value="InterPro"/>
</dbReference>
<organism evidence="2 3">
    <name type="scientific">Rhodococcus tukisamuensis</name>
    <dbReference type="NCBI Taxonomy" id="168276"/>
    <lineage>
        <taxon>Bacteria</taxon>
        <taxon>Bacillati</taxon>
        <taxon>Actinomycetota</taxon>
        <taxon>Actinomycetes</taxon>
        <taxon>Mycobacteriales</taxon>
        <taxon>Nocardiaceae</taxon>
        <taxon>Rhodococcus</taxon>
    </lineage>
</organism>
<dbReference type="AlphaFoldDB" id="A0A1G6RHX8"/>
<dbReference type="SUPFAM" id="SSF46785">
    <property type="entry name" value="Winged helix' DNA-binding domain"/>
    <property type="match status" value="1"/>
</dbReference>
<dbReference type="Pfam" id="PF01047">
    <property type="entry name" value="MarR"/>
    <property type="match status" value="1"/>
</dbReference>
<evidence type="ECO:0000259" key="1">
    <source>
        <dbReference type="SMART" id="SM00347"/>
    </source>
</evidence>
<accession>A0A1G6RHX8</accession>
<dbReference type="InterPro" id="IPR036390">
    <property type="entry name" value="WH_DNA-bd_sf"/>
</dbReference>
<proteinExistence type="predicted"/>
<dbReference type="PANTHER" id="PTHR39515">
    <property type="entry name" value="CONSERVED PROTEIN"/>
    <property type="match status" value="1"/>
</dbReference>
<evidence type="ECO:0000313" key="2">
    <source>
        <dbReference type="EMBL" id="SDD04259.1"/>
    </source>
</evidence>
<dbReference type="InterPro" id="IPR000835">
    <property type="entry name" value="HTH_MarR-typ"/>
</dbReference>
<dbReference type="STRING" id="168276.SAMN05444580_102478"/>
<keyword evidence="3" id="KW-1185">Reference proteome</keyword>
<feature type="domain" description="HTH marR-type" evidence="1">
    <location>
        <begin position="22"/>
        <end position="122"/>
    </location>
</feature>
<dbReference type="RefSeq" id="WP_072846344.1">
    <property type="nucleotide sequence ID" value="NZ_FNAB01000002.1"/>
</dbReference>
<dbReference type="Proteomes" id="UP000199417">
    <property type="component" value="Unassembled WGS sequence"/>
</dbReference>
<dbReference type="InterPro" id="IPR052526">
    <property type="entry name" value="HTH-type_Bedaq_tolerance"/>
</dbReference>
<name>A0A1G6RHX8_9NOCA</name>
<keyword evidence="2" id="KW-0238">DNA-binding</keyword>
<reference evidence="2 3" key="1">
    <citation type="submission" date="2016-10" db="EMBL/GenBank/DDBJ databases">
        <authorList>
            <person name="de Groot N.N."/>
        </authorList>
    </citation>
    <scope>NUCLEOTIDE SEQUENCE [LARGE SCALE GENOMIC DNA]</scope>
    <source>
        <strain evidence="2 3">JCM 11308</strain>
    </source>
</reference>
<dbReference type="SMART" id="SM00347">
    <property type="entry name" value="HTH_MARR"/>
    <property type="match status" value="1"/>
</dbReference>
<protein>
    <submittedName>
        <fullName evidence="2">DNA-binding transcriptional regulator, MarR family</fullName>
    </submittedName>
</protein>
<sequence>MDKPTDRIEFETMLLGRHLTRPRRGVGHLDASAYALLSRLCIDGPMSVGELSDAFILDTSTISRQSTAMLNSGLVERIPDPDGGMARKFRITAEGRQRLDAERAGNVAGLDRVMADWEPDDVAAFAAMLERFNLDIERRAGRPWPRMRES</sequence>
<gene>
    <name evidence="2" type="ORF">SAMN05444580_102478</name>
</gene>